<evidence type="ECO:0000256" key="1">
    <source>
        <dbReference type="SAM" id="Coils"/>
    </source>
</evidence>
<feature type="compositionally biased region" description="Acidic residues" evidence="2">
    <location>
        <begin position="1011"/>
        <end position="1035"/>
    </location>
</feature>
<feature type="compositionally biased region" description="Basic residues" evidence="2">
    <location>
        <begin position="327"/>
        <end position="342"/>
    </location>
</feature>
<dbReference type="Proteomes" id="UP001174934">
    <property type="component" value="Unassembled WGS sequence"/>
</dbReference>
<evidence type="ECO:0000256" key="2">
    <source>
        <dbReference type="SAM" id="MobiDB-lite"/>
    </source>
</evidence>
<keyword evidence="4" id="KW-1185">Reference proteome</keyword>
<name>A0AA39XNS1_9PEZI</name>
<gene>
    <name evidence="3" type="ORF">B0T17DRAFT_588285</name>
</gene>
<reference evidence="3" key="1">
    <citation type="submission" date="2023-06" db="EMBL/GenBank/DDBJ databases">
        <title>Genome-scale phylogeny and comparative genomics of the fungal order Sordariales.</title>
        <authorList>
            <consortium name="Lawrence Berkeley National Laboratory"/>
            <person name="Hensen N."/>
            <person name="Bonometti L."/>
            <person name="Westerberg I."/>
            <person name="Brannstrom I.O."/>
            <person name="Guillou S."/>
            <person name="Cros-Aarteil S."/>
            <person name="Calhoun S."/>
            <person name="Haridas S."/>
            <person name="Kuo A."/>
            <person name="Mondo S."/>
            <person name="Pangilinan J."/>
            <person name="Riley R."/>
            <person name="LaButti K."/>
            <person name="Andreopoulos B."/>
            <person name="Lipzen A."/>
            <person name="Chen C."/>
            <person name="Yanf M."/>
            <person name="Daum C."/>
            <person name="Ng V."/>
            <person name="Clum A."/>
            <person name="Steindorff A."/>
            <person name="Ohm R."/>
            <person name="Martin F."/>
            <person name="Silar P."/>
            <person name="Natvig D."/>
            <person name="Lalanne C."/>
            <person name="Gautier V."/>
            <person name="Ament-velasquez S.L."/>
            <person name="Kruys A."/>
            <person name="Hutchinson M.I."/>
            <person name="Powell A.J."/>
            <person name="Barry K."/>
            <person name="Miller A.N."/>
            <person name="Grigoriev I.V."/>
            <person name="Debuchy R."/>
            <person name="Gladieux P."/>
            <person name="Thoren M.H."/>
            <person name="Johannesson H."/>
        </authorList>
    </citation>
    <scope>NUCLEOTIDE SEQUENCE</scope>
    <source>
        <strain evidence="3">SMH3391-2</strain>
    </source>
</reference>
<feature type="region of interest" description="Disordered" evidence="2">
    <location>
        <begin position="1011"/>
        <end position="1038"/>
    </location>
</feature>
<sequence length="1508" mass="173805">MAGPAFAPGPVPIEQEQSQPQPQCHALNLSDAQPCTAHATAYNKLFCSFHAKQCFGLYMGYKRRNLELDALTASEPAFLKASAAKKTALVSQTFAEVSSESELHELHDHLFRHYVLLGKVISARKLHHKHFFSLEMDYGHKAYLDRLISTRQSVLKALENLERRTAEVLYEKEKWYGWVRQVQDEEESKREKEQKMVKLEAALFRRHWKEVQAHLATTRKKEETKRQEMYLEEVWKERMASSADEGDDSGDDAQWDPIEDVFEDDRGRYLDLIRHFLWMPAAGREEKKEEEVVADEPAAAAAAAAAPSSKRQAEEGVEDADAASGAQKKKVKKRGGKKKNKAPHQPENGANKSKEPAAGEKKDEPDKSKIESKEDIRKRLEEGVEKDYSHINGPLIVGTAENPMELFQRTAPVKGEDATKLIDDITEIKVLLFCRQIMSHSTLLPAALRATSVEEFLADPSVSEADLRDLCLKVEQPTMQSLRDACADFARGDEPDADDDNEEDDGHVTQYRSTTDYIRHYSRYGDLENGGGNGLDTLFKSLKGVNGRGSNRNFLKGLAQADQDKHKEAKMRVRICGRSIWNYTSQRSMARDGWLQFSVMAKDCSFDEAIGLCRNWDEFFELQVLALWQYFPAARWTGWSGNYLAQELTHMGFIPFCTYMSAEKDMASSYHARVPKSTSKQFAIEPRNYICAHMKRNDPVTRRFIQYALMRPGELLILVRDGTTGRIIVAPEKPHRWILRSQHKGYRSYDKPDDYVSSADDGWTIEQSVDTSFFEEVERERKWRFGFTSYYEIYIWEFVPGGGKTSMYNEVIDMLMRAHRIKGNRGKFQAMKHIMETLTREKDTMRVRQIKPNEDVQSLYDELAGPKAEFFVRTNRGKIICTSEDNPSIAGSYSYYNETDAAEDAILFEEEAALGGAVPEDMPFVEITNPVQQLNTSRMPLSILRDVSNELDGILDPLERKALSISKDKKDILKEKAKQDRLKDKKLQFSFNDKDSLDGLDDEEDFDSLDEFEFDDGDDNWEDEEDEDEEYDSDDYVPGAEGFPFSAPPIWTQAHKIIQDTFWSPVRAQLLKRVNFSSVKLSMTMRQLIKKADKQEILERDRGYIFKDTFHLGDLEPGAQERYKESMALINGMQKYESPNAAVNGHGPSNNWAWYCMELLDWLKLKIHYNEYAPNPQEPWPHRYILQDIVQAFMMMGLFFPNLPVTSIIQEYLATKEGAKFKSSDIFDIDKRTKTRPDRRNARSMAYRPKKFWNRWDKDVFAGDDTYIEKVPKEWNMVIRPIIAKLYRAGMIGPATIEPNPRHCPGFATANTEEAHRPGKLDLFIKYSNSSMLQRRMPPGHIRYEDWPALLPVARKFAASWETRHKNDKSKAGSKGPRFALLRLWSAPHFYPAMLGLYMRQPLSFLDPVGRAWEWFFIPKDMPMSEWSVHNTTMLRLGYLREQMDGKVVHRGDLVLVMGEDEEDLMRWCVAVTFALQTKPWLREVDLWKSFVNVDLEFLEGLGEWWLD</sequence>
<feature type="compositionally biased region" description="Low complexity" evidence="2">
    <location>
        <begin position="295"/>
        <end position="310"/>
    </location>
</feature>
<evidence type="ECO:0000313" key="3">
    <source>
        <dbReference type="EMBL" id="KAK0637426.1"/>
    </source>
</evidence>
<protein>
    <submittedName>
        <fullName evidence="3">Uncharacterized protein</fullName>
    </submittedName>
</protein>
<keyword evidence="1" id="KW-0175">Coiled coil</keyword>
<proteinExistence type="predicted"/>
<accession>A0AA39XNS1</accession>
<feature type="region of interest" description="Disordered" evidence="2">
    <location>
        <begin position="1"/>
        <end position="21"/>
    </location>
</feature>
<evidence type="ECO:0000313" key="4">
    <source>
        <dbReference type="Proteomes" id="UP001174934"/>
    </source>
</evidence>
<feature type="region of interest" description="Disordered" evidence="2">
    <location>
        <begin position="288"/>
        <end position="375"/>
    </location>
</feature>
<dbReference type="EMBL" id="JAULSR010000001">
    <property type="protein sequence ID" value="KAK0637426.1"/>
    <property type="molecule type" value="Genomic_DNA"/>
</dbReference>
<organism evidence="3 4">
    <name type="scientific">Bombardia bombarda</name>
    <dbReference type="NCBI Taxonomy" id="252184"/>
    <lineage>
        <taxon>Eukaryota</taxon>
        <taxon>Fungi</taxon>
        <taxon>Dikarya</taxon>
        <taxon>Ascomycota</taxon>
        <taxon>Pezizomycotina</taxon>
        <taxon>Sordariomycetes</taxon>
        <taxon>Sordariomycetidae</taxon>
        <taxon>Sordariales</taxon>
        <taxon>Lasiosphaeriaceae</taxon>
        <taxon>Bombardia</taxon>
    </lineage>
</organism>
<feature type="compositionally biased region" description="Basic and acidic residues" evidence="2">
    <location>
        <begin position="352"/>
        <end position="375"/>
    </location>
</feature>
<comment type="caution">
    <text evidence="3">The sequence shown here is derived from an EMBL/GenBank/DDBJ whole genome shotgun (WGS) entry which is preliminary data.</text>
</comment>
<feature type="coiled-coil region" evidence="1">
    <location>
        <begin position="144"/>
        <end position="202"/>
    </location>
</feature>